<gene>
    <name evidence="3" type="ORF">JBS370_LOCUS4699</name>
    <name evidence="2" type="ORF">ZHD862_LOCUS14949</name>
</gene>
<protein>
    <submittedName>
        <fullName evidence="2">Uncharacterized protein</fullName>
    </submittedName>
</protein>
<evidence type="ECO:0000256" key="1">
    <source>
        <dbReference type="SAM" id="MobiDB-lite"/>
    </source>
</evidence>
<dbReference type="SUPFAM" id="SSF55811">
    <property type="entry name" value="Nudix"/>
    <property type="match status" value="1"/>
</dbReference>
<dbReference type="InterPro" id="IPR015797">
    <property type="entry name" value="NUDIX_hydrolase-like_dom_sf"/>
</dbReference>
<dbReference type="PANTHER" id="PTHR13030:SF13">
    <property type="entry name" value="NUDIX HYDROLASE DOMAIN-CONTAINING PROTEIN"/>
    <property type="match status" value="1"/>
</dbReference>
<dbReference type="PANTHER" id="PTHR13030">
    <property type="entry name" value="NUDIX HYDROLASE"/>
    <property type="match status" value="1"/>
</dbReference>
<proteinExistence type="predicted"/>
<dbReference type="InterPro" id="IPR039989">
    <property type="entry name" value="NUDT9"/>
</dbReference>
<comment type="caution">
    <text evidence="2">The sequence shown here is derived from an EMBL/GenBank/DDBJ whole genome shotgun (WGS) entry which is preliminary data.</text>
</comment>
<dbReference type="Gene3D" id="3.90.79.10">
    <property type="entry name" value="Nucleoside Triphosphate Pyrophosphohydrolase"/>
    <property type="match status" value="1"/>
</dbReference>
<reference evidence="2" key="1">
    <citation type="submission" date="2021-02" db="EMBL/GenBank/DDBJ databases">
        <authorList>
            <person name="Nowell W R."/>
        </authorList>
    </citation>
    <scope>NUCLEOTIDE SEQUENCE</scope>
</reference>
<evidence type="ECO:0000313" key="4">
    <source>
        <dbReference type="Proteomes" id="UP000663864"/>
    </source>
</evidence>
<feature type="region of interest" description="Disordered" evidence="1">
    <location>
        <begin position="226"/>
        <end position="247"/>
    </location>
</feature>
<accession>A0A814K9T1</accession>
<name>A0A814K9T1_9BILA</name>
<dbReference type="Proteomes" id="UP000663836">
    <property type="component" value="Unassembled WGS sequence"/>
</dbReference>
<feature type="compositionally biased region" description="Acidic residues" evidence="1">
    <location>
        <begin position="228"/>
        <end position="237"/>
    </location>
</feature>
<dbReference type="Pfam" id="PF25969">
    <property type="entry name" value="NUDT9_N"/>
    <property type="match status" value="1"/>
</dbReference>
<dbReference type="Proteomes" id="UP000663864">
    <property type="component" value="Unassembled WGS sequence"/>
</dbReference>
<sequence>MNSIKTHCIQQNYEDDLKSESTIQIEFSESIVQRLETTNDNKKNSYPSFQRYYSRKRCSSRESQRTINKEDNINKKQRNHIDHLAFSENARKQQIISLSDSNESQCVRTNLQPKNELICKNSVSVQNDTENHLDWLKDFMRRSLDTIRDTVVQACLTAISAQSIIPLNSNITTHDINVNNHLTHRIKSEHSLKSRKTMNHWQNYQLKMPSVMRKKNHVLLYHHRLDNNEDDDDDDDNDINKKQRIHHRARRSPYPMYKNVLRTLVNDIQVPWSYEWPQYKPIIFTAQEIYINPGADPDLLKSSSSISLHFNTIDGAVDRRSVYQHYHIREQDGLPLNPIGRTGLQGRGILLRWGPNIYHYIMICRWKRDIYGNIFLHPSNGKKILEILLEIQTDGYATHDFILTGGLRMIGSRFPPQLQDRLKRFIIHTGIILNNRKKISSSLIELNHLFEQNPTPWKGAYFDDARNTDNAWIELSIEYLLDNDHQLTSCIPYLHNQQLECLEQPRFIWKDVKNTIDIGPRTHYRLIKNLAYKLDAYF</sequence>
<dbReference type="EMBL" id="CAJOBD010000229">
    <property type="protein sequence ID" value="CAF3619342.1"/>
    <property type="molecule type" value="Genomic_DNA"/>
</dbReference>
<dbReference type="AlphaFoldDB" id="A0A814K9T1"/>
<evidence type="ECO:0000313" key="2">
    <source>
        <dbReference type="EMBL" id="CAF1048909.1"/>
    </source>
</evidence>
<organism evidence="2 4">
    <name type="scientific">Rotaria sordida</name>
    <dbReference type="NCBI Taxonomy" id="392033"/>
    <lineage>
        <taxon>Eukaryota</taxon>
        <taxon>Metazoa</taxon>
        <taxon>Spiralia</taxon>
        <taxon>Gnathifera</taxon>
        <taxon>Rotifera</taxon>
        <taxon>Eurotatoria</taxon>
        <taxon>Bdelloidea</taxon>
        <taxon>Philodinida</taxon>
        <taxon>Philodinidae</taxon>
        <taxon>Rotaria</taxon>
    </lineage>
</organism>
<evidence type="ECO:0000313" key="3">
    <source>
        <dbReference type="EMBL" id="CAF3619342.1"/>
    </source>
</evidence>
<dbReference type="EMBL" id="CAJNOT010000662">
    <property type="protein sequence ID" value="CAF1048909.1"/>
    <property type="molecule type" value="Genomic_DNA"/>
</dbReference>
<dbReference type="GO" id="GO:0047631">
    <property type="term" value="F:ADP-ribose diphosphatase activity"/>
    <property type="evidence" value="ECO:0007669"/>
    <property type="project" value="InterPro"/>
</dbReference>